<gene>
    <name evidence="7" type="ORF">F2P47_06300</name>
</gene>
<feature type="transmembrane region" description="Helical" evidence="5">
    <location>
        <begin position="51"/>
        <end position="71"/>
    </location>
</feature>
<name>A0A6N6VM78_9HYPH</name>
<feature type="transmembrane region" description="Helical" evidence="5">
    <location>
        <begin position="375"/>
        <end position="394"/>
    </location>
</feature>
<reference evidence="7 8" key="1">
    <citation type="submission" date="2019-09" db="EMBL/GenBank/DDBJ databases">
        <title>Parvibaculum sedimenti sp. nov., isolated from sediment.</title>
        <authorList>
            <person name="Wang Y."/>
        </authorList>
    </citation>
    <scope>NUCLEOTIDE SEQUENCE [LARGE SCALE GENOMIC DNA]</scope>
    <source>
        <strain evidence="7 8">HXT-9</strain>
    </source>
</reference>
<evidence type="ECO:0000256" key="3">
    <source>
        <dbReference type="ARBA" id="ARBA00022989"/>
    </source>
</evidence>
<dbReference type="InterPro" id="IPR007016">
    <property type="entry name" value="O-antigen_ligase-rel_domated"/>
</dbReference>
<feature type="transmembrane region" description="Helical" evidence="5">
    <location>
        <begin position="138"/>
        <end position="158"/>
    </location>
</feature>
<sequence>MTYLLPLGLLTLFTALKFHVGVVQLRPFDAVVVLMIGWVLVNGASFGQKRMVGFLMLLPFFLWHVLSALLGGADNGLREGLQVSLMIAFATTIVLSLDLIDYKTAARVMIAGLVVVLAYNVIWHVSQGMWVGWKRLNNPKAVFGFLPMALGCLMLFAAPAQRRLYWLVWIGLLVIIVLSTERKALIIYGVITAMLLARGRMLAALPLVGVGIIGLFIVINLFAAESFTRQLRTLTDPIESAGSAAMVARGVTPESLSNAQRKFAFNVATTYFSQSPLIGIGTNEYANRVREQYGYLPEYMLLGIHGEFLRVAAENGLVGLIFYAAIWLSSVVRLRRVLLFFLRRRQITRPQAAVTPFLLLTAPLMYLGLDASGTPSFAVLVIVSLMPELTYSALRQRATAMEAARERRRRSDVNFGSDQLVAG</sequence>
<feature type="transmembrane region" description="Helical" evidence="5">
    <location>
        <begin position="352"/>
        <end position="369"/>
    </location>
</feature>
<evidence type="ECO:0000313" key="7">
    <source>
        <dbReference type="EMBL" id="KAB7740658.1"/>
    </source>
</evidence>
<evidence type="ECO:0000256" key="4">
    <source>
        <dbReference type="ARBA" id="ARBA00023136"/>
    </source>
</evidence>
<comment type="caution">
    <text evidence="7">The sequence shown here is derived from an EMBL/GenBank/DDBJ whole genome shotgun (WGS) entry which is preliminary data.</text>
</comment>
<proteinExistence type="predicted"/>
<dbReference type="AlphaFoldDB" id="A0A6N6VM78"/>
<dbReference type="EMBL" id="WESC01000005">
    <property type="protein sequence ID" value="KAB7740658.1"/>
    <property type="molecule type" value="Genomic_DNA"/>
</dbReference>
<dbReference type="PANTHER" id="PTHR37422:SF13">
    <property type="entry name" value="LIPOPOLYSACCHARIDE BIOSYNTHESIS PROTEIN PA4999-RELATED"/>
    <property type="match status" value="1"/>
</dbReference>
<feature type="transmembrane region" description="Helical" evidence="5">
    <location>
        <begin position="164"/>
        <end position="180"/>
    </location>
</feature>
<evidence type="ECO:0000256" key="2">
    <source>
        <dbReference type="ARBA" id="ARBA00022692"/>
    </source>
</evidence>
<keyword evidence="2 5" id="KW-0812">Transmembrane</keyword>
<evidence type="ECO:0000256" key="5">
    <source>
        <dbReference type="SAM" id="Phobius"/>
    </source>
</evidence>
<evidence type="ECO:0000259" key="6">
    <source>
        <dbReference type="Pfam" id="PF04932"/>
    </source>
</evidence>
<dbReference type="RefSeq" id="WP_152215390.1">
    <property type="nucleotide sequence ID" value="NZ_WESC01000005.1"/>
</dbReference>
<evidence type="ECO:0000313" key="8">
    <source>
        <dbReference type="Proteomes" id="UP000468901"/>
    </source>
</evidence>
<dbReference type="InterPro" id="IPR051533">
    <property type="entry name" value="WaaL-like"/>
</dbReference>
<protein>
    <recommendedName>
        <fullName evidence="6">O-antigen ligase-related domain-containing protein</fullName>
    </recommendedName>
</protein>
<accession>A0A6N6VM78</accession>
<dbReference type="GO" id="GO:0016020">
    <property type="term" value="C:membrane"/>
    <property type="evidence" value="ECO:0007669"/>
    <property type="project" value="UniProtKB-SubCell"/>
</dbReference>
<keyword evidence="8" id="KW-1185">Reference proteome</keyword>
<feature type="transmembrane region" description="Helical" evidence="5">
    <location>
        <begin position="106"/>
        <end position="126"/>
    </location>
</feature>
<feature type="transmembrane region" description="Helical" evidence="5">
    <location>
        <begin position="83"/>
        <end position="100"/>
    </location>
</feature>
<feature type="transmembrane region" description="Helical" evidence="5">
    <location>
        <begin position="201"/>
        <end position="223"/>
    </location>
</feature>
<evidence type="ECO:0000256" key="1">
    <source>
        <dbReference type="ARBA" id="ARBA00004141"/>
    </source>
</evidence>
<keyword evidence="4 5" id="KW-0472">Membrane</keyword>
<dbReference type="PANTHER" id="PTHR37422">
    <property type="entry name" value="TEICHURONIC ACID BIOSYNTHESIS PROTEIN TUAE"/>
    <property type="match status" value="1"/>
</dbReference>
<comment type="subcellular location">
    <subcellularLocation>
        <location evidence="1">Membrane</location>
        <topology evidence="1">Multi-pass membrane protein</topology>
    </subcellularLocation>
</comment>
<keyword evidence="3 5" id="KW-1133">Transmembrane helix</keyword>
<feature type="domain" description="O-antigen ligase-related" evidence="6">
    <location>
        <begin position="170"/>
        <end position="323"/>
    </location>
</feature>
<dbReference type="Pfam" id="PF04932">
    <property type="entry name" value="Wzy_C"/>
    <property type="match status" value="1"/>
</dbReference>
<dbReference type="Proteomes" id="UP000468901">
    <property type="component" value="Unassembled WGS sequence"/>
</dbReference>
<organism evidence="7 8">
    <name type="scientific">Parvibaculum sedimenti</name>
    <dbReference type="NCBI Taxonomy" id="2608632"/>
    <lineage>
        <taxon>Bacteria</taxon>
        <taxon>Pseudomonadati</taxon>
        <taxon>Pseudomonadota</taxon>
        <taxon>Alphaproteobacteria</taxon>
        <taxon>Hyphomicrobiales</taxon>
        <taxon>Parvibaculaceae</taxon>
        <taxon>Parvibaculum</taxon>
    </lineage>
</organism>